<dbReference type="Proteomes" id="UP000053317">
    <property type="component" value="Unassembled WGS sequence"/>
</dbReference>
<dbReference type="AlphaFoldDB" id="A0A0G2GNP4"/>
<dbReference type="EC" id="1.1.1.2" evidence="9"/>
<reference evidence="13 14" key="2">
    <citation type="submission" date="2015-05" db="EMBL/GenBank/DDBJ databases">
        <authorList>
            <person name="Morales-Cruz A."/>
            <person name="Amrine K.C."/>
            <person name="Cantu D."/>
        </authorList>
    </citation>
    <scope>NUCLEOTIDE SEQUENCE [LARGE SCALE GENOMIC DNA]</scope>
    <source>
        <strain evidence="13">UCRPC4</strain>
    </source>
</reference>
<dbReference type="PROSITE" id="PS00059">
    <property type="entry name" value="ADH_ZINC"/>
    <property type="match status" value="1"/>
</dbReference>
<evidence type="ECO:0000256" key="6">
    <source>
        <dbReference type="ARBA" id="ARBA00022833"/>
    </source>
</evidence>
<comment type="caution">
    <text evidence="13">The sequence shown here is derived from an EMBL/GenBank/DDBJ whole genome shotgun (WGS) entry which is preliminary data.</text>
</comment>
<dbReference type="InterPro" id="IPR013154">
    <property type="entry name" value="ADH-like_N"/>
</dbReference>
<feature type="domain" description="Enoyl reductase (ER)" evidence="12">
    <location>
        <begin position="19"/>
        <end position="350"/>
    </location>
</feature>
<dbReference type="InterPro" id="IPR013149">
    <property type="entry name" value="ADH-like_C"/>
</dbReference>
<protein>
    <recommendedName>
        <fullName evidence="9">alcohol dehydrogenase (NADP(+))</fullName>
        <ecNumber evidence="9">1.1.1.2</ecNumber>
    </recommendedName>
</protein>
<dbReference type="GO" id="GO:0008106">
    <property type="term" value="F:alcohol dehydrogenase (NADP+) activity"/>
    <property type="evidence" value="ECO:0007669"/>
    <property type="project" value="UniProtKB-EC"/>
</dbReference>
<accession>A0A0G2GNP4</accession>
<name>A0A0G2GNP4_PHACM</name>
<proteinExistence type="inferred from homology"/>
<dbReference type="EMBL" id="LCWF01000050">
    <property type="protein sequence ID" value="KKY25028.1"/>
    <property type="molecule type" value="Genomic_DNA"/>
</dbReference>
<dbReference type="GO" id="GO:0006066">
    <property type="term" value="P:alcohol metabolic process"/>
    <property type="evidence" value="ECO:0007669"/>
    <property type="project" value="UniProtKB-ARBA"/>
</dbReference>
<evidence type="ECO:0000256" key="3">
    <source>
        <dbReference type="ARBA" id="ARBA00011738"/>
    </source>
</evidence>
<sequence>MGYPDTAQGFMIEDHSKWTDFKKQDFKLKPFEDYDVDIKIECCGVCGSDVHFITGGWGEMELPVCVGHEVIGKAIKVGSKVKSVKVGDRVGVGAQIGACLECKICKSDNENYCPHQIDTYGAKYPDGTKTNGGYASHIRAHEYFTFPIPDNIPSEEAAPMMCAGLTTFSPLWRAKVGPGKKVAVIGLGGLGHFGVLWAKALGAEVYVISHSPRKKDDALKLGAKDFIISGEKDWFKNWAYTFDFILNTADMTHTFDLPSYMSTLNINGTFHHVGLPDEPLPQFKANAFMPNGGAMSGSHIGSRPEMIKMLEIASRGDIHPLIETLPISAEGCKEAVTRVKNNKVRYRFTLTDYDKAFGA</sequence>
<comment type="catalytic activity">
    <reaction evidence="10">
        <text>a primary alcohol + NADP(+) = an aldehyde + NADPH + H(+)</text>
        <dbReference type="Rhea" id="RHEA:15937"/>
        <dbReference type="ChEBI" id="CHEBI:15378"/>
        <dbReference type="ChEBI" id="CHEBI:15734"/>
        <dbReference type="ChEBI" id="CHEBI:17478"/>
        <dbReference type="ChEBI" id="CHEBI:57783"/>
        <dbReference type="ChEBI" id="CHEBI:58349"/>
        <dbReference type="EC" id="1.1.1.2"/>
    </reaction>
    <physiologicalReaction direction="left-to-right" evidence="10">
        <dbReference type="Rhea" id="RHEA:15938"/>
    </physiologicalReaction>
    <physiologicalReaction direction="right-to-left" evidence="10">
        <dbReference type="Rhea" id="RHEA:15939"/>
    </physiologicalReaction>
</comment>
<evidence type="ECO:0000256" key="11">
    <source>
        <dbReference type="RuleBase" id="RU361277"/>
    </source>
</evidence>
<evidence type="ECO:0000313" key="14">
    <source>
        <dbReference type="Proteomes" id="UP000053317"/>
    </source>
</evidence>
<dbReference type="Pfam" id="PF08240">
    <property type="entry name" value="ADH_N"/>
    <property type="match status" value="1"/>
</dbReference>
<dbReference type="SMART" id="SM00829">
    <property type="entry name" value="PKS_ER"/>
    <property type="match status" value="1"/>
</dbReference>
<dbReference type="InterPro" id="IPR011032">
    <property type="entry name" value="GroES-like_sf"/>
</dbReference>
<evidence type="ECO:0000313" key="13">
    <source>
        <dbReference type="EMBL" id="KKY25028.1"/>
    </source>
</evidence>
<keyword evidence="4" id="KW-0597">Phosphoprotein</keyword>
<evidence type="ECO:0000256" key="7">
    <source>
        <dbReference type="ARBA" id="ARBA00022857"/>
    </source>
</evidence>
<keyword evidence="14" id="KW-1185">Reference proteome</keyword>
<dbReference type="FunFam" id="3.40.50.720:FF:000158">
    <property type="entry name" value="Zinc-binding alcohol dehydrogenase"/>
    <property type="match status" value="1"/>
</dbReference>
<evidence type="ECO:0000256" key="9">
    <source>
        <dbReference type="ARBA" id="ARBA00024074"/>
    </source>
</evidence>
<evidence type="ECO:0000256" key="10">
    <source>
        <dbReference type="ARBA" id="ARBA00050997"/>
    </source>
</evidence>
<evidence type="ECO:0000256" key="8">
    <source>
        <dbReference type="ARBA" id="ARBA00023002"/>
    </source>
</evidence>
<dbReference type="InterPro" id="IPR047109">
    <property type="entry name" value="CAD-like"/>
</dbReference>
<comment type="subunit">
    <text evidence="3">Homodimer.</text>
</comment>
<dbReference type="InterPro" id="IPR002328">
    <property type="entry name" value="ADH_Zn_CS"/>
</dbReference>
<reference evidence="13 14" key="1">
    <citation type="submission" date="2015-05" db="EMBL/GenBank/DDBJ databases">
        <title>Distinctive expansion of gene families associated with plant cell wall degradation and secondary metabolism in the genomes of grapevine trunk pathogens.</title>
        <authorList>
            <person name="Lawrence D.P."/>
            <person name="Travadon R."/>
            <person name="Rolshausen P.E."/>
            <person name="Baumgartner K."/>
        </authorList>
    </citation>
    <scope>NUCLEOTIDE SEQUENCE [LARGE SCALE GENOMIC DNA]</scope>
    <source>
        <strain evidence="13">UCRPC4</strain>
    </source>
</reference>
<evidence type="ECO:0000256" key="4">
    <source>
        <dbReference type="ARBA" id="ARBA00022553"/>
    </source>
</evidence>
<dbReference type="Gene3D" id="3.90.180.10">
    <property type="entry name" value="Medium-chain alcohol dehydrogenases, catalytic domain"/>
    <property type="match status" value="1"/>
</dbReference>
<dbReference type="InterPro" id="IPR036291">
    <property type="entry name" value="NAD(P)-bd_dom_sf"/>
</dbReference>
<keyword evidence="5 11" id="KW-0479">Metal-binding</keyword>
<keyword evidence="7" id="KW-0521">NADP</keyword>
<comment type="cofactor">
    <cofactor evidence="1 11">
        <name>Zn(2+)</name>
        <dbReference type="ChEBI" id="CHEBI:29105"/>
    </cofactor>
</comment>
<comment type="similarity">
    <text evidence="2 11">Belongs to the zinc-containing alcohol dehydrogenase family.</text>
</comment>
<evidence type="ECO:0000259" key="12">
    <source>
        <dbReference type="SMART" id="SM00829"/>
    </source>
</evidence>
<evidence type="ECO:0000256" key="1">
    <source>
        <dbReference type="ARBA" id="ARBA00001947"/>
    </source>
</evidence>
<dbReference type="InterPro" id="IPR020843">
    <property type="entry name" value="ER"/>
</dbReference>
<evidence type="ECO:0000256" key="2">
    <source>
        <dbReference type="ARBA" id="ARBA00008072"/>
    </source>
</evidence>
<dbReference type="SUPFAM" id="SSF51735">
    <property type="entry name" value="NAD(P)-binding Rossmann-fold domains"/>
    <property type="match status" value="1"/>
</dbReference>
<organism evidence="13 14">
    <name type="scientific">Phaeomoniella chlamydospora</name>
    <name type="common">Phaeoacremonium chlamydosporum</name>
    <dbReference type="NCBI Taxonomy" id="158046"/>
    <lineage>
        <taxon>Eukaryota</taxon>
        <taxon>Fungi</taxon>
        <taxon>Dikarya</taxon>
        <taxon>Ascomycota</taxon>
        <taxon>Pezizomycotina</taxon>
        <taxon>Eurotiomycetes</taxon>
        <taxon>Chaetothyriomycetidae</taxon>
        <taxon>Phaeomoniellales</taxon>
        <taxon>Phaeomoniellaceae</taxon>
        <taxon>Phaeomoniella</taxon>
    </lineage>
</organism>
<dbReference type="Pfam" id="PF00107">
    <property type="entry name" value="ADH_zinc_N"/>
    <property type="match status" value="1"/>
</dbReference>
<evidence type="ECO:0000256" key="5">
    <source>
        <dbReference type="ARBA" id="ARBA00022723"/>
    </source>
</evidence>
<dbReference type="Gene3D" id="3.40.50.720">
    <property type="entry name" value="NAD(P)-binding Rossmann-like Domain"/>
    <property type="match status" value="1"/>
</dbReference>
<dbReference type="GO" id="GO:0008270">
    <property type="term" value="F:zinc ion binding"/>
    <property type="evidence" value="ECO:0007669"/>
    <property type="project" value="InterPro"/>
</dbReference>
<keyword evidence="6 11" id="KW-0862">Zinc</keyword>
<gene>
    <name evidence="13" type="ORF">UCRPC4_g02085</name>
</gene>
<dbReference type="PANTHER" id="PTHR42683">
    <property type="entry name" value="ALDEHYDE REDUCTASE"/>
    <property type="match status" value="1"/>
</dbReference>
<dbReference type="CDD" id="cd05283">
    <property type="entry name" value="CAD1"/>
    <property type="match status" value="1"/>
</dbReference>
<dbReference type="OrthoDB" id="1879366at2759"/>
<keyword evidence="8" id="KW-0560">Oxidoreductase</keyword>
<dbReference type="SUPFAM" id="SSF50129">
    <property type="entry name" value="GroES-like"/>
    <property type="match status" value="1"/>
</dbReference>